<dbReference type="EMBL" id="LOTQ01000001">
    <property type="protein sequence ID" value="KVA12598.1"/>
    <property type="molecule type" value="Genomic_DNA"/>
</dbReference>
<evidence type="ECO:0000256" key="1">
    <source>
        <dbReference type="SAM" id="SignalP"/>
    </source>
</evidence>
<organism evidence="2 3">
    <name type="scientific">Burkholderia latens</name>
    <dbReference type="NCBI Taxonomy" id="488446"/>
    <lineage>
        <taxon>Bacteria</taxon>
        <taxon>Pseudomonadati</taxon>
        <taxon>Pseudomonadota</taxon>
        <taxon>Betaproteobacteria</taxon>
        <taxon>Burkholderiales</taxon>
        <taxon>Burkholderiaceae</taxon>
        <taxon>Burkholderia</taxon>
        <taxon>Burkholderia cepacia complex</taxon>
    </lineage>
</organism>
<dbReference type="Gene3D" id="3.30.870.10">
    <property type="entry name" value="Endonuclease Chain A"/>
    <property type="match status" value="1"/>
</dbReference>
<proteinExistence type="predicted"/>
<dbReference type="Proteomes" id="UP000056450">
    <property type="component" value="Unassembled WGS sequence"/>
</dbReference>
<reference evidence="2 3" key="1">
    <citation type="submission" date="2015-11" db="EMBL/GenBank/DDBJ databases">
        <title>Expanding the genomic diversity of Burkholderia species for the development of highly accurate diagnostics.</title>
        <authorList>
            <person name="Sahl J."/>
            <person name="Keim P."/>
            <person name="Wagner D."/>
        </authorList>
    </citation>
    <scope>NUCLEOTIDE SEQUENCE [LARGE SCALE GENOMIC DNA]</scope>
    <source>
        <strain evidence="2 3">RF32-BP12</strain>
    </source>
</reference>
<evidence type="ECO:0008006" key="4">
    <source>
        <dbReference type="Google" id="ProtNLM"/>
    </source>
</evidence>
<dbReference type="RefSeq" id="WP_059543667.1">
    <property type="nucleotide sequence ID" value="NZ_CBCPGW010000011.1"/>
</dbReference>
<evidence type="ECO:0000313" key="2">
    <source>
        <dbReference type="EMBL" id="KVA12598.1"/>
    </source>
</evidence>
<gene>
    <name evidence="2" type="ORF">WI41_03830</name>
</gene>
<name>A0AAP1C826_9BURK</name>
<keyword evidence="1" id="KW-0732">Signal</keyword>
<dbReference type="SUPFAM" id="SSF56024">
    <property type="entry name" value="Phospholipase D/nuclease"/>
    <property type="match status" value="1"/>
</dbReference>
<evidence type="ECO:0000313" key="3">
    <source>
        <dbReference type="Proteomes" id="UP000056450"/>
    </source>
</evidence>
<feature type="chain" id="PRO_5042958532" description="Phospholipase D-like domain-containing protein" evidence="1">
    <location>
        <begin position="24"/>
        <end position="173"/>
    </location>
</feature>
<dbReference type="AlphaFoldDB" id="A0AAP1C826"/>
<sequence length="173" mass="18313">MAPAMRPAAFLLAAFSYATTAHASHIPSDAASVGAYFSYDNAASDATVGLIGGAQRRVLLAGYDYVPPAVAAALREARSRGVEVRVLLVRSVRAGRYSGAGYLKSGGIDVAIDSRHGEPAPRFVIVDDSVALSTLSDGTAARAETMNVFERAPELAQSYTQSFWRRYRQAAGL</sequence>
<feature type="signal peptide" evidence="1">
    <location>
        <begin position="1"/>
        <end position="23"/>
    </location>
</feature>
<comment type="caution">
    <text evidence="2">The sequence shown here is derived from an EMBL/GenBank/DDBJ whole genome shotgun (WGS) entry which is preliminary data.</text>
</comment>
<protein>
    <recommendedName>
        <fullName evidence="4">Phospholipase D-like domain-containing protein</fullName>
    </recommendedName>
</protein>
<accession>A0AAP1C826</accession>